<keyword evidence="2" id="KW-1185">Reference proteome</keyword>
<dbReference type="EMBL" id="ACBW01000140">
    <property type="protein sequence ID" value="EEF76428.1"/>
    <property type="molecule type" value="Genomic_DNA"/>
</dbReference>
<comment type="caution">
    <text evidence="1">The sequence shown here is derived from an EMBL/GenBank/DDBJ whole genome shotgun (WGS) entry which is preliminary data.</text>
</comment>
<dbReference type="STRING" id="547042.BACCOPRO_01928"/>
<dbReference type="AlphaFoldDB" id="S0F7N8"/>
<dbReference type="HOGENOM" id="CLU_3004386_0_0_10"/>
<proteinExistence type="predicted"/>
<protein>
    <submittedName>
        <fullName evidence="1">Uncharacterized protein</fullName>
    </submittedName>
</protein>
<reference evidence="1 2" key="1">
    <citation type="submission" date="2008-12" db="EMBL/GenBank/DDBJ databases">
        <authorList>
            <person name="Fulton L."/>
            <person name="Clifton S."/>
            <person name="Fulton B."/>
            <person name="Xu J."/>
            <person name="Minx P."/>
            <person name="Pepin K.H."/>
            <person name="Johnson M."/>
            <person name="Bhonagiri V."/>
            <person name="Nash W.E."/>
            <person name="Mardis E.R."/>
            <person name="Wilson R.K."/>
        </authorList>
    </citation>
    <scope>NUCLEOTIDE SEQUENCE [LARGE SCALE GENOMIC DNA]</scope>
    <source>
        <strain evidence="1 2">DSM 18228</strain>
    </source>
</reference>
<sequence length="56" mass="6338">MVHSPKKQVHIPAAVRLCDKTFIITDTHEKTSVTLLILCLPHPVVCCVQRLYAGRR</sequence>
<organism evidence="1 2">
    <name type="scientific">Phocaeicola coprophilus DSM 18228 = JCM 13818</name>
    <dbReference type="NCBI Taxonomy" id="547042"/>
    <lineage>
        <taxon>Bacteria</taxon>
        <taxon>Pseudomonadati</taxon>
        <taxon>Bacteroidota</taxon>
        <taxon>Bacteroidia</taxon>
        <taxon>Bacteroidales</taxon>
        <taxon>Bacteroidaceae</taxon>
        <taxon>Phocaeicola</taxon>
    </lineage>
</organism>
<evidence type="ECO:0000313" key="1">
    <source>
        <dbReference type="EMBL" id="EEF76428.1"/>
    </source>
</evidence>
<dbReference type="Proteomes" id="UP000014073">
    <property type="component" value="Unassembled WGS sequence"/>
</dbReference>
<name>S0F7N8_9BACT</name>
<accession>S0F7N8</accession>
<evidence type="ECO:0000313" key="2">
    <source>
        <dbReference type="Proteomes" id="UP000014073"/>
    </source>
</evidence>
<gene>
    <name evidence="1" type="ORF">BACCOPRO_01928</name>
</gene>